<organism evidence="1 2">
    <name type="scientific">Pichia kudriavzevii</name>
    <name type="common">Yeast</name>
    <name type="synonym">Issatchenkia orientalis</name>
    <dbReference type="NCBI Taxonomy" id="4909"/>
    <lineage>
        <taxon>Eukaryota</taxon>
        <taxon>Fungi</taxon>
        <taxon>Dikarya</taxon>
        <taxon>Ascomycota</taxon>
        <taxon>Saccharomycotina</taxon>
        <taxon>Pichiomycetes</taxon>
        <taxon>Pichiales</taxon>
        <taxon>Pichiaceae</taxon>
        <taxon>Pichia</taxon>
    </lineage>
</organism>
<proteinExistence type="predicted"/>
<sequence length="51" mass="6348">MKVEEIRIFWSQQHFFGWGITSRFEFFLVRVPKKSIPLSLFVQHRQDHNNW</sequence>
<evidence type="ECO:0000313" key="2">
    <source>
        <dbReference type="Proteomes" id="UP000029867"/>
    </source>
</evidence>
<accession>A0A099NSB1</accession>
<comment type="caution">
    <text evidence="1">The sequence shown here is derived from an EMBL/GenBank/DDBJ whole genome shotgun (WGS) entry which is preliminary data.</text>
</comment>
<name>A0A099NSB1_PICKU</name>
<protein>
    <submittedName>
        <fullName evidence="1">Uncharacterized protein</fullName>
    </submittedName>
</protein>
<dbReference type="Proteomes" id="UP000029867">
    <property type="component" value="Unassembled WGS sequence"/>
</dbReference>
<reference evidence="2" key="1">
    <citation type="journal article" date="2014" name="Microb. Cell Fact.">
        <title>Exploiting Issatchenkia orientalis SD108 for succinic acid production.</title>
        <authorList>
            <person name="Xiao H."/>
            <person name="Shao Z."/>
            <person name="Jiang Y."/>
            <person name="Dole S."/>
            <person name="Zhao H."/>
        </authorList>
    </citation>
    <scope>NUCLEOTIDE SEQUENCE [LARGE SCALE GENOMIC DNA]</scope>
    <source>
        <strain evidence="2">SD108</strain>
    </source>
</reference>
<evidence type="ECO:0000313" key="1">
    <source>
        <dbReference type="EMBL" id="KGK34894.1"/>
    </source>
</evidence>
<dbReference type="EMBL" id="JQFK01001177">
    <property type="protein sequence ID" value="KGK34894.1"/>
    <property type="molecule type" value="Genomic_DNA"/>
</dbReference>
<gene>
    <name evidence="1" type="ORF">JL09_g5957</name>
</gene>
<dbReference type="HOGENOM" id="CLU_3106687_0_0_1"/>
<dbReference type="AlphaFoldDB" id="A0A099NSB1"/>